<name>A0A4U3KUE4_9BACT</name>
<comment type="caution">
    <text evidence="2">The sequence shown here is derived from an EMBL/GenBank/DDBJ whole genome shotgun (WGS) entry which is preliminary data.</text>
</comment>
<evidence type="ECO:0000313" key="2">
    <source>
        <dbReference type="EMBL" id="TKK66000.1"/>
    </source>
</evidence>
<evidence type="ECO:0000313" key="3">
    <source>
        <dbReference type="Proteomes" id="UP000305848"/>
    </source>
</evidence>
<keyword evidence="1" id="KW-0175">Coiled coil</keyword>
<organism evidence="2 3">
    <name type="scientific">Ilyomonas limi</name>
    <dbReference type="NCBI Taxonomy" id="2575867"/>
    <lineage>
        <taxon>Bacteria</taxon>
        <taxon>Pseudomonadati</taxon>
        <taxon>Bacteroidota</taxon>
        <taxon>Chitinophagia</taxon>
        <taxon>Chitinophagales</taxon>
        <taxon>Chitinophagaceae</taxon>
        <taxon>Ilyomonas</taxon>
    </lineage>
</organism>
<gene>
    <name evidence="2" type="ORF">FC093_18535</name>
</gene>
<protein>
    <submittedName>
        <fullName evidence="2">Uncharacterized protein</fullName>
    </submittedName>
</protein>
<feature type="coiled-coil region" evidence="1">
    <location>
        <begin position="20"/>
        <end position="68"/>
    </location>
</feature>
<dbReference type="OrthoDB" id="766447at2"/>
<dbReference type="Proteomes" id="UP000305848">
    <property type="component" value="Unassembled WGS sequence"/>
</dbReference>
<evidence type="ECO:0000256" key="1">
    <source>
        <dbReference type="SAM" id="Coils"/>
    </source>
</evidence>
<keyword evidence="3" id="KW-1185">Reference proteome</keyword>
<proteinExistence type="predicted"/>
<dbReference type="RefSeq" id="WP_137263307.1">
    <property type="nucleotide sequence ID" value="NZ_SZQL01000017.1"/>
</dbReference>
<sequence length="196" mass="22076">MIRVITMYLMVVLFCSGCGLRAREEAVQKKEDELAQREQQLSLREKSLALREEEVLELKQKLDSVKTKTDTALVYNQQLIGEWNVKMTCTETTCPGSAVGDTKTETWNIGYDSSFIVAKAIASDKLVRVYTGSYDGNMLTLTENITDAPTEPATKMTIRLTLTGNDTMEGQREIVRENDCRIIYSLQLSKQKSSSK</sequence>
<accession>A0A4U3KUE4</accession>
<dbReference type="EMBL" id="SZQL01000017">
    <property type="protein sequence ID" value="TKK66000.1"/>
    <property type="molecule type" value="Genomic_DNA"/>
</dbReference>
<dbReference type="AlphaFoldDB" id="A0A4U3KUE4"/>
<reference evidence="2 3" key="1">
    <citation type="submission" date="2019-05" db="EMBL/GenBank/DDBJ databases">
        <title>Panacibacter sp. strain 17mud1-8 Genome sequencing and assembly.</title>
        <authorList>
            <person name="Chhetri G."/>
        </authorList>
    </citation>
    <scope>NUCLEOTIDE SEQUENCE [LARGE SCALE GENOMIC DNA]</scope>
    <source>
        <strain evidence="2 3">17mud1-8</strain>
    </source>
</reference>